<accession>A0A166LUE6</accession>
<name>A0A166LUE6_9AGAM</name>
<organism evidence="1">
    <name type="scientific">Athelia psychrophila</name>
    <dbReference type="NCBI Taxonomy" id="1759441"/>
    <lineage>
        <taxon>Eukaryota</taxon>
        <taxon>Fungi</taxon>
        <taxon>Dikarya</taxon>
        <taxon>Basidiomycota</taxon>
        <taxon>Agaricomycotina</taxon>
        <taxon>Agaricomycetes</taxon>
        <taxon>Agaricomycetidae</taxon>
        <taxon>Atheliales</taxon>
        <taxon>Atheliaceae</taxon>
        <taxon>Athelia</taxon>
    </lineage>
</organism>
<sequence length="534" mass="60567">MHRCLSILEIVSLVCEDLAIDSNARAGYMALVNLATTCHLMYEPSMNSLWYGLFNMVPLLRCFPEDVWEAEGPAAHVRKFELRRPLLPSDWTRFLHHAGRVRSLGATNDHSHLAITTRVEQHIAPRSAYHALEMSKPRERLLPSLRRLRWSFCEDELQYMRLFLCPSMKDISVLLHRAPSMAEQSMLVSLSSMKQITCFSIGISYRARVASMKRGDAYVAYITPILKDIISSWDRLKTLDIPLTSLTASSLAHIAKLPYLEKLTVELREPINFPCLEGPVFPVLRRLVVEHSDLSTCRNFLQLSQSWALETIDVMTEVDHSDSEETMQAFFQVLQSHVSNDNLTRVGIVSRDAPNASNNHILDIVTLAPLLLLPHLEVLEIYTHHPFSLGDPDLVKIAKAWPKLKILFLGRHGWGASSSITPKGLASLINQCVHMTMLSLAIDASAVDYQLDYVTCSRPNLDISYLNLQDSRLGDVQTMTAFLSNIMPKIHFVNAWSGRMRGHEHVSPAEADALTRKWMETERATMDHVEMQRH</sequence>
<dbReference type="EMBL" id="KV417533">
    <property type="protein sequence ID" value="KZP23327.1"/>
    <property type="molecule type" value="Genomic_DNA"/>
</dbReference>
<dbReference type="AlphaFoldDB" id="A0A166LUE6"/>
<gene>
    <name evidence="1" type="ORF">FIBSPDRAFT_461086</name>
</gene>
<reference evidence="1" key="1">
    <citation type="journal article" date="2016" name="Mol. Biol. Evol.">
        <title>Comparative Genomics of Early-Diverging Mushroom-Forming Fungi Provides Insights into the Origins of Lignocellulose Decay Capabilities.</title>
        <authorList>
            <person name="Nagy L.G."/>
            <person name="Riley R."/>
            <person name="Tritt A."/>
            <person name="Adam C."/>
            <person name="Daum C."/>
            <person name="Floudas D."/>
            <person name="Sun H."/>
            <person name="Yadav J.S."/>
            <person name="Pangilinan J."/>
            <person name="Larsson K.H."/>
            <person name="Matsuura K."/>
            <person name="Barry K."/>
            <person name="Labutti K."/>
            <person name="Kuo R."/>
            <person name="Ohm R.A."/>
            <person name="Bhattacharya S.S."/>
            <person name="Shirouzu T."/>
            <person name="Yoshinaga Y."/>
            <person name="Martin F.M."/>
            <person name="Grigoriev I.V."/>
            <person name="Hibbett D.S."/>
        </authorList>
    </citation>
    <scope>NUCLEOTIDE SEQUENCE [LARGE SCALE GENOMIC DNA]</scope>
    <source>
        <strain evidence="1">CBS 109695</strain>
    </source>
</reference>
<protein>
    <recommendedName>
        <fullName evidence="2">F-box domain-containing protein</fullName>
    </recommendedName>
</protein>
<dbReference type="Gene3D" id="3.80.10.10">
    <property type="entry name" value="Ribonuclease Inhibitor"/>
    <property type="match status" value="1"/>
</dbReference>
<evidence type="ECO:0008006" key="2">
    <source>
        <dbReference type="Google" id="ProtNLM"/>
    </source>
</evidence>
<dbReference type="OrthoDB" id="2841072at2759"/>
<dbReference type="STRING" id="436010.A0A166LUE6"/>
<evidence type="ECO:0000313" key="1">
    <source>
        <dbReference type="EMBL" id="KZP23327.1"/>
    </source>
</evidence>
<dbReference type="SUPFAM" id="SSF52047">
    <property type="entry name" value="RNI-like"/>
    <property type="match status" value="1"/>
</dbReference>
<proteinExistence type="predicted"/>
<dbReference type="InterPro" id="IPR032675">
    <property type="entry name" value="LRR_dom_sf"/>
</dbReference>